<dbReference type="PIRSF" id="PIRSF000428">
    <property type="entry name" value="P_Ac_trans"/>
    <property type="match status" value="1"/>
</dbReference>
<feature type="domain" description="Phosphate acetyl/butaryl transferase" evidence="4">
    <location>
        <begin position="85"/>
        <end position="298"/>
    </location>
</feature>
<dbReference type="PANTHER" id="PTHR43356">
    <property type="entry name" value="PHOSPHATE ACETYLTRANSFERASE"/>
    <property type="match status" value="1"/>
</dbReference>
<gene>
    <name evidence="5" type="ORF">SAMN05444168_7448</name>
</gene>
<dbReference type="OrthoDB" id="9774179at2"/>
<keyword evidence="2 5" id="KW-0808">Transferase</keyword>
<dbReference type="SUPFAM" id="SSF53659">
    <property type="entry name" value="Isocitrate/Isopropylmalate dehydrogenase-like"/>
    <property type="match status" value="1"/>
</dbReference>
<dbReference type="AlphaFoldDB" id="A0A1N6KKF0"/>
<sequence>MENQHEKYARLIASCQALEPMRCGVVHPCDESALRGAVDAARQHLLVPTLIGPEQKIRAVAAACELDISGYSIVDAEHSHASADTAVRLAREGAVDALMKGSLHTDELMGAVVKRETGLRTERRISHCFVMDVPALKQPLIVSDAAVNIVPTLQDKVHIIQNAIDLAHALGVGLPKVAILSAVETVNPTMPTTVEAGALCKMADRGQITGALLDGPLALDNAIDLNAAKIKHIDSPVAGQADILIVPDLEAGNMLAKSLTFLAGADAAGIVLGARLPIVLTSRADSLTARLASCAVAALFANWRRAQPTKAIL</sequence>
<keyword evidence="3" id="KW-0012">Acyltransferase</keyword>
<dbReference type="GO" id="GO:0016746">
    <property type="term" value="F:acyltransferase activity"/>
    <property type="evidence" value="ECO:0007669"/>
    <property type="project" value="UniProtKB-KW"/>
</dbReference>
<evidence type="ECO:0000259" key="4">
    <source>
        <dbReference type="Pfam" id="PF01515"/>
    </source>
</evidence>
<organism evidence="5 6">
    <name type="scientific">Paraburkholderia phenazinium</name>
    <dbReference type="NCBI Taxonomy" id="60549"/>
    <lineage>
        <taxon>Bacteria</taxon>
        <taxon>Pseudomonadati</taxon>
        <taxon>Pseudomonadota</taxon>
        <taxon>Betaproteobacteria</taxon>
        <taxon>Burkholderiales</taxon>
        <taxon>Burkholderiaceae</taxon>
        <taxon>Paraburkholderia</taxon>
    </lineage>
</organism>
<dbReference type="Gene3D" id="3.40.718.10">
    <property type="entry name" value="Isopropylmalate Dehydrogenase"/>
    <property type="match status" value="1"/>
</dbReference>
<dbReference type="InterPro" id="IPR050500">
    <property type="entry name" value="Phos_Acetyltrans/Butyryltrans"/>
</dbReference>
<dbReference type="EMBL" id="FSRM01000002">
    <property type="protein sequence ID" value="SIO57024.1"/>
    <property type="molecule type" value="Genomic_DNA"/>
</dbReference>
<dbReference type="NCBIfam" id="NF008852">
    <property type="entry name" value="PRK11890.1"/>
    <property type="match status" value="1"/>
</dbReference>
<evidence type="ECO:0000256" key="3">
    <source>
        <dbReference type="ARBA" id="ARBA00023315"/>
    </source>
</evidence>
<dbReference type="InterPro" id="IPR012147">
    <property type="entry name" value="P_Ac_Bu_trans"/>
</dbReference>
<proteinExistence type="inferred from homology"/>
<protein>
    <submittedName>
        <fullName evidence="5">Phosphate acetyltransferase</fullName>
    </submittedName>
</protein>
<dbReference type="InterPro" id="IPR002505">
    <property type="entry name" value="PTA_PTB"/>
</dbReference>
<evidence type="ECO:0000256" key="1">
    <source>
        <dbReference type="ARBA" id="ARBA00005656"/>
    </source>
</evidence>
<evidence type="ECO:0000313" key="6">
    <source>
        <dbReference type="Proteomes" id="UP000184693"/>
    </source>
</evidence>
<dbReference type="NCBIfam" id="NF006045">
    <property type="entry name" value="PRK08190.1"/>
    <property type="match status" value="1"/>
</dbReference>
<accession>A0A1N6KKF0</accession>
<dbReference type="PANTHER" id="PTHR43356:SF2">
    <property type="entry name" value="PHOSPHATE ACETYLTRANSFERASE"/>
    <property type="match status" value="1"/>
</dbReference>
<reference evidence="5 6" key="1">
    <citation type="submission" date="2016-11" db="EMBL/GenBank/DDBJ databases">
        <authorList>
            <person name="Jaros S."/>
            <person name="Januszkiewicz K."/>
            <person name="Wedrychowicz H."/>
        </authorList>
    </citation>
    <scope>NUCLEOTIDE SEQUENCE [LARGE SCALE GENOMIC DNA]</scope>
    <source>
        <strain evidence="5 6">GAS86</strain>
    </source>
</reference>
<evidence type="ECO:0000256" key="2">
    <source>
        <dbReference type="ARBA" id="ARBA00022679"/>
    </source>
</evidence>
<dbReference type="Proteomes" id="UP000184693">
    <property type="component" value="Unassembled WGS sequence"/>
</dbReference>
<dbReference type="Pfam" id="PF01515">
    <property type="entry name" value="PTA_PTB"/>
    <property type="match status" value="1"/>
</dbReference>
<name>A0A1N6KKF0_9BURK</name>
<evidence type="ECO:0000313" key="5">
    <source>
        <dbReference type="EMBL" id="SIO57024.1"/>
    </source>
</evidence>
<dbReference type="RefSeq" id="WP_074269135.1">
    <property type="nucleotide sequence ID" value="NZ_FSRM01000002.1"/>
</dbReference>
<comment type="similarity">
    <text evidence="1">Belongs to the phosphate acetyltransferase and butyryltransferase family.</text>
</comment>